<reference evidence="11" key="1">
    <citation type="journal article" date="2021" name="PeerJ">
        <title>Extensive microbial diversity within the chicken gut microbiome revealed by metagenomics and culture.</title>
        <authorList>
            <person name="Gilroy R."/>
            <person name="Ravi A."/>
            <person name="Getino M."/>
            <person name="Pursley I."/>
            <person name="Horton D.L."/>
            <person name="Alikhan N.F."/>
            <person name="Baker D."/>
            <person name="Gharbi K."/>
            <person name="Hall N."/>
            <person name="Watson M."/>
            <person name="Adriaenssens E.M."/>
            <person name="Foster-Nyarko E."/>
            <person name="Jarju S."/>
            <person name="Secka A."/>
            <person name="Antonio M."/>
            <person name="Oren A."/>
            <person name="Chaudhuri R.R."/>
            <person name="La Ragione R."/>
            <person name="Hildebrand F."/>
            <person name="Pallen M.J."/>
        </authorList>
    </citation>
    <scope>NUCLEOTIDE SEQUENCE</scope>
    <source>
        <strain evidence="11">Gambia15-2214</strain>
    </source>
</reference>
<dbReference type="Proteomes" id="UP000823914">
    <property type="component" value="Unassembled WGS sequence"/>
</dbReference>
<dbReference type="PANTHER" id="PTHR43643:SF3">
    <property type="entry name" value="HISTIDINOL-PHOSPHATE AMINOTRANSFERASE"/>
    <property type="match status" value="1"/>
</dbReference>
<keyword evidence="7 9" id="KW-0663">Pyridoxal phosphate</keyword>
<dbReference type="InterPro" id="IPR004839">
    <property type="entry name" value="Aminotransferase_I/II_large"/>
</dbReference>
<accession>A0A9E2L2R6</accession>
<comment type="caution">
    <text evidence="11">The sequence shown here is derived from an EMBL/GenBank/DDBJ whole genome shotgun (WGS) entry which is preliminary data.</text>
</comment>
<protein>
    <recommendedName>
        <fullName evidence="9">Histidinol-phosphate aminotransferase</fullName>
        <ecNumber evidence="9">2.6.1.9</ecNumber>
    </recommendedName>
    <alternativeName>
        <fullName evidence="9">Imidazole acetol-phosphate transaminase</fullName>
    </alternativeName>
</protein>
<dbReference type="HAMAP" id="MF_01023">
    <property type="entry name" value="HisC_aminotrans_2"/>
    <property type="match status" value="1"/>
</dbReference>
<name>A0A9E2L2R6_9SPIR</name>
<dbReference type="Gene3D" id="3.90.1150.10">
    <property type="entry name" value="Aspartate Aminotransferase, domain 1"/>
    <property type="match status" value="1"/>
</dbReference>
<dbReference type="PROSITE" id="PS00599">
    <property type="entry name" value="AA_TRANSFER_CLASS_2"/>
    <property type="match status" value="1"/>
</dbReference>
<evidence type="ECO:0000259" key="10">
    <source>
        <dbReference type="Pfam" id="PF00155"/>
    </source>
</evidence>
<dbReference type="InterPro" id="IPR015424">
    <property type="entry name" value="PyrdxlP-dep_Trfase"/>
</dbReference>
<comment type="subunit">
    <text evidence="4 9">Homodimer.</text>
</comment>
<organism evidence="11 12">
    <name type="scientific">Candidatus Treponema excrementipullorum</name>
    <dbReference type="NCBI Taxonomy" id="2838768"/>
    <lineage>
        <taxon>Bacteria</taxon>
        <taxon>Pseudomonadati</taxon>
        <taxon>Spirochaetota</taxon>
        <taxon>Spirochaetia</taxon>
        <taxon>Spirochaetales</taxon>
        <taxon>Treponemataceae</taxon>
        <taxon>Treponema</taxon>
    </lineage>
</organism>
<dbReference type="GO" id="GO:0000105">
    <property type="term" value="P:L-histidine biosynthetic process"/>
    <property type="evidence" value="ECO:0007669"/>
    <property type="project" value="UniProtKB-UniRule"/>
</dbReference>
<comment type="cofactor">
    <cofactor evidence="1 9">
        <name>pyridoxal 5'-phosphate</name>
        <dbReference type="ChEBI" id="CHEBI:597326"/>
    </cofactor>
</comment>
<evidence type="ECO:0000256" key="1">
    <source>
        <dbReference type="ARBA" id="ARBA00001933"/>
    </source>
</evidence>
<dbReference type="CDD" id="cd00609">
    <property type="entry name" value="AAT_like"/>
    <property type="match status" value="1"/>
</dbReference>
<dbReference type="EC" id="2.6.1.9" evidence="9"/>
<dbReference type="Gene3D" id="3.40.640.10">
    <property type="entry name" value="Type I PLP-dependent aspartate aminotransferase-like (Major domain)"/>
    <property type="match status" value="1"/>
</dbReference>
<dbReference type="AlphaFoldDB" id="A0A9E2L2R6"/>
<dbReference type="InterPro" id="IPR015421">
    <property type="entry name" value="PyrdxlP-dep_Trfase_major"/>
</dbReference>
<gene>
    <name evidence="9 11" type="primary">hisC</name>
    <name evidence="11" type="ORF">IAA16_03820</name>
</gene>
<proteinExistence type="inferred from homology"/>
<evidence type="ECO:0000256" key="3">
    <source>
        <dbReference type="ARBA" id="ARBA00007970"/>
    </source>
</evidence>
<keyword evidence="9" id="KW-0028">Amino-acid biosynthesis</keyword>
<dbReference type="GO" id="GO:0004400">
    <property type="term" value="F:histidinol-phosphate transaminase activity"/>
    <property type="evidence" value="ECO:0007669"/>
    <property type="project" value="UniProtKB-UniRule"/>
</dbReference>
<evidence type="ECO:0000256" key="9">
    <source>
        <dbReference type="HAMAP-Rule" id="MF_01023"/>
    </source>
</evidence>
<evidence type="ECO:0000256" key="5">
    <source>
        <dbReference type="ARBA" id="ARBA00022576"/>
    </source>
</evidence>
<evidence type="ECO:0000313" key="11">
    <source>
        <dbReference type="EMBL" id="MBU3849673.1"/>
    </source>
</evidence>
<evidence type="ECO:0000313" key="12">
    <source>
        <dbReference type="Proteomes" id="UP000823914"/>
    </source>
</evidence>
<evidence type="ECO:0000256" key="8">
    <source>
        <dbReference type="ARBA" id="ARBA00047481"/>
    </source>
</evidence>
<keyword evidence="5 9" id="KW-0032">Aminotransferase</keyword>
<feature type="domain" description="Aminotransferase class I/classII large" evidence="10">
    <location>
        <begin position="22"/>
        <end position="386"/>
    </location>
</feature>
<dbReference type="InterPro" id="IPR050106">
    <property type="entry name" value="HistidinolP_aminotransfase"/>
</dbReference>
<dbReference type="PANTHER" id="PTHR43643">
    <property type="entry name" value="HISTIDINOL-PHOSPHATE AMINOTRANSFERASE 2"/>
    <property type="match status" value="1"/>
</dbReference>
<keyword evidence="6 9" id="KW-0808">Transferase</keyword>
<dbReference type="EMBL" id="JAHLFV010000085">
    <property type="protein sequence ID" value="MBU3849673.1"/>
    <property type="molecule type" value="Genomic_DNA"/>
</dbReference>
<dbReference type="InterPro" id="IPR005861">
    <property type="entry name" value="HisP_aminotrans"/>
</dbReference>
<evidence type="ECO:0000256" key="6">
    <source>
        <dbReference type="ARBA" id="ARBA00022679"/>
    </source>
</evidence>
<feature type="modified residue" description="N6-(pyridoxal phosphate)lysine" evidence="9">
    <location>
        <position position="253"/>
    </location>
</feature>
<evidence type="ECO:0000256" key="4">
    <source>
        <dbReference type="ARBA" id="ARBA00011738"/>
    </source>
</evidence>
<dbReference type="Pfam" id="PF00155">
    <property type="entry name" value="Aminotran_1_2"/>
    <property type="match status" value="1"/>
</dbReference>
<dbReference type="InterPro" id="IPR015422">
    <property type="entry name" value="PyrdxlP-dep_Trfase_small"/>
</dbReference>
<evidence type="ECO:0000256" key="7">
    <source>
        <dbReference type="ARBA" id="ARBA00022898"/>
    </source>
</evidence>
<comment type="catalytic activity">
    <reaction evidence="8 9">
        <text>L-histidinol phosphate + 2-oxoglutarate = 3-(imidazol-4-yl)-2-oxopropyl phosphate + L-glutamate</text>
        <dbReference type="Rhea" id="RHEA:23744"/>
        <dbReference type="ChEBI" id="CHEBI:16810"/>
        <dbReference type="ChEBI" id="CHEBI:29985"/>
        <dbReference type="ChEBI" id="CHEBI:57766"/>
        <dbReference type="ChEBI" id="CHEBI:57980"/>
        <dbReference type="EC" id="2.6.1.9"/>
    </reaction>
</comment>
<keyword evidence="9" id="KW-0368">Histidine biosynthesis</keyword>
<sequence length="395" mass="43871">MIARRVSSLHPYKPGEQPTDREYIKLNANENPYPPAPEVIKAITDLAHNHAEKMALYPDPDSVLLREAIASMLNTTGGLLWQDATSAETAECSSAWETVAGKNAALQSPALDITPDMIFCGNGSDEVLSFVFYSFFDSDSPLIMPEHTYSFYPVYAGYYNIPYKKIPLKDDYSLDLIKICTEAQLSNSSCIFANPNAPTGLSASLEDINNFLTAAPKNKVHVIDEAYGDFGNVSALSLIKDNPNLLVVRTFSKSLSFAGMRLGFAVGQPALIETLHRVKDSFNHFPVDVLTQTGGIAACKAVDYYRDKTRKILEERENFSVFLKNRGWFVLPSQTNFVFAKKDSLKGKVAYEALKTKGILVRRFDIPGIEDFLRISIGTKEDMNALKQAFEECNL</sequence>
<dbReference type="InterPro" id="IPR001917">
    <property type="entry name" value="Aminotrans_II_pyridoxalP_BS"/>
</dbReference>
<dbReference type="GO" id="GO:0030170">
    <property type="term" value="F:pyridoxal phosphate binding"/>
    <property type="evidence" value="ECO:0007669"/>
    <property type="project" value="InterPro"/>
</dbReference>
<evidence type="ECO:0000256" key="2">
    <source>
        <dbReference type="ARBA" id="ARBA00005011"/>
    </source>
</evidence>
<comment type="similarity">
    <text evidence="3 9">Belongs to the class-II pyridoxal-phosphate-dependent aminotransferase family. Histidinol-phosphate aminotransferase subfamily.</text>
</comment>
<dbReference type="NCBIfam" id="TIGR01141">
    <property type="entry name" value="hisC"/>
    <property type="match status" value="1"/>
</dbReference>
<reference evidence="11" key="2">
    <citation type="submission" date="2021-04" db="EMBL/GenBank/DDBJ databases">
        <authorList>
            <person name="Gilroy R."/>
        </authorList>
    </citation>
    <scope>NUCLEOTIDE SEQUENCE</scope>
    <source>
        <strain evidence="11">Gambia15-2214</strain>
    </source>
</reference>
<comment type="pathway">
    <text evidence="2 9">Amino-acid biosynthesis; L-histidine biosynthesis; L-histidine from 5-phospho-alpha-D-ribose 1-diphosphate: step 7/9.</text>
</comment>
<dbReference type="SUPFAM" id="SSF53383">
    <property type="entry name" value="PLP-dependent transferases"/>
    <property type="match status" value="1"/>
</dbReference>